<dbReference type="Gramene" id="ORUFI02G14640.1">
    <property type="protein sequence ID" value="ORUFI02G14640.1"/>
    <property type="gene ID" value="ORUFI02G14640"/>
</dbReference>
<feature type="compositionally biased region" description="Low complexity" evidence="1">
    <location>
        <begin position="118"/>
        <end position="134"/>
    </location>
</feature>
<reference evidence="2" key="2">
    <citation type="submission" date="2015-06" db="UniProtKB">
        <authorList>
            <consortium name="EnsemblPlants"/>
        </authorList>
    </citation>
    <scope>IDENTIFICATION</scope>
</reference>
<dbReference type="AlphaFoldDB" id="A0A0E0NDW3"/>
<sequence>MRRRGMSDGDATPCEVSSGRRRSSGVTSVPPRGGAGPAARRVAPPVLPLTEARARLCLVALLLCSRSRGSPPPSPTSSTPCCSPPNKSSGDRVAGGPAREREKKGPHAQAMAVSAWISGGQSDGSSGDGAASGQPDPSEWRWSGAELR</sequence>
<dbReference type="EnsemblPlants" id="ORUFI02G14640.1">
    <property type="protein sequence ID" value="ORUFI02G14640.1"/>
    <property type="gene ID" value="ORUFI02G14640"/>
</dbReference>
<proteinExistence type="predicted"/>
<evidence type="ECO:0000313" key="3">
    <source>
        <dbReference type="Proteomes" id="UP000008022"/>
    </source>
</evidence>
<evidence type="ECO:0000256" key="1">
    <source>
        <dbReference type="SAM" id="MobiDB-lite"/>
    </source>
</evidence>
<organism evidence="2 3">
    <name type="scientific">Oryza rufipogon</name>
    <name type="common">Brownbeard rice</name>
    <name type="synonym">Asian wild rice</name>
    <dbReference type="NCBI Taxonomy" id="4529"/>
    <lineage>
        <taxon>Eukaryota</taxon>
        <taxon>Viridiplantae</taxon>
        <taxon>Streptophyta</taxon>
        <taxon>Embryophyta</taxon>
        <taxon>Tracheophyta</taxon>
        <taxon>Spermatophyta</taxon>
        <taxon>Magnoliopsida</taxon>
        <taxon>Liliopsida</taxon>
        <taxon>Poales</taxon>
        <taxon>Poaceae</taxon>
        <taxon>BOP clade</taxon>
        <taxon>Oryzoideae</taxon>
        <taxon>Oryzeae</taxon>
        <taxon>Oryzinae</taxon>
        <taxon>Oryza</taxon>
    </lineage>
</organism>
<feature type="compositionally biased region" description="Low complexity" evidence="1">
    <location>
        <begin position="24"/>
        <end position="43"/>
    </location>
</feature>
<name>A0A0E0NDW3_ORYRU</name>
<reference evidence="3" key="1">
    <citation type="submission" date="2013-06" db="EMBL/GenBank/DDBJ databases">
        <authorList>
            <person name="Zhao Q."/>
        </authorList>
    </citation>
    <scope>NUCLEOTIDE SEQUENCE</scope>
    <source>
        <strain evidence="3">cv. W1943</strain>
    </source>
</reference>
<feature type="compositionally biased region" description="Low complexity" evidence="1">
    <location>
        <begin position="76"/>
        <end position="85"/>
    </location>
</feature>
<accession>A0A0E0NDW3</accession>
<dbReference type="Proteomes" id="UP000008022">
    <property type="component" value="Unassembled WGS sequence"/>
</dbReference>
<keyword evidence="3" id="KW-1185">Reference proteome</keyword>
<protein>
    <submittedName>
        <fullName evidence="2">Uncharacterized protein</fullName>
    </submittedName>
</protein>
<evidence type="ECO:0000313" key="2">
    <source>
        <dbReference type="EnsemblPlants" id="ORUFI02G14640.1"/>
    </source>
</evidence>
<feature type="region of interest" description="Disordered" evidence="1">
    <location>
        <begin position="67"/>
        <end position="148"/>
    </location>
</feature>
<dbReference type="HOGENOM" id="CLU_1761785_0_0_1"/>
<feature type="region of interest" description="Disordered" evidence="1">
    <location>
        <begin position="1"/>
        <end position="43"/>
    </location>
</feature>